<keyword evidence="2" id="KW-1185">Reference proteome</keyword>
<dbReference type="Proteomes" id="UP000054937">
    <property type="component" value="Unassembled WGS sequence"/>
</dbReference>
<evidence type="ECO:0000313" key="2">
    <source>
        <dbReference type="Proteomes" id="UP000054937"/>
    </source>
</evidence>
<proteinExistence type="predicted"/>
<dbReference type="InParanoid" id="A0A0V0R1N4"/>
<organism evidence="1 2">
    <name type="scientific">Pseudocohnilembus persalinus</name>
    <name type="common">Ciliate</name>
    <dbReference type="NCBI Taxonomy" id="266149"/>
    <lineage>
        <taxon>Eukaryota</taxon>
        <taxon>Sar</taxon>
        <taxon>Alveolata</taxon>
        <taxon>Ciliophora</taxon>
        <taxon>Intramacronucleata</taxon>
        <taxon>Oligohymenophorea</taxon>
        <taxon>Scuticociliatia</taxon>
        <taxon>Philasterida</taxon>
        <taxon>Pseudocohnilembidae</taxon>
        <taxon>Pseudocohnilembus</taxon>
    </lineage>
</organism>
<accession>A0A0V0R1N4</accession>
<name>A0A0V0R1N4_PSEPJ</name>
<reference evidence="1 2" key="1">
    <citation type="journal article" date="2015" name="Sci. Rep.">
        <title>Genome of the facultative scuticociliatosis pathogen Pseudocohnilembus persalinus provides insight into its virulence through horizontal gene transfer.</title>
        <authorList>
            <person name="Xiong J."/>
            <person name="Wang G."/>
            <person name="Cheng J."/>
            <person name="Tian M."/>
            <person name="Pan X."/>
            <person name="Warren A."/>
            <person name="Jiang C."/>
            <person name="Yuan D."/>
            <person name="Miao W."/>
        </authorList>
    </citation>
    <scope>NUCLEOTIDE SEQUENCE [LARGE SCALE GENOMIC DNA]</scope>
    <source>
        <strain evidence="1">36N120E</strain>
    </source>
</reference>
<sequence>MNTEILLSNYSPKGLINEIQDKKQIDLVLGQIKQDQFIDIKSLLEHFNKEKQIIYDKLQNQVEIEIFMNGIVAYYYLLKIKPENYKPAYLDIHITINELELTSNQQKCTDITKSNIRYINKLNKWGFNFINKQWNKNTIYYMHALKTLLSKDQLYDKQQNRLKNDIADIFQLFNMGAFYLQEKANTFLKLTKQKQKINWYLYNSVQKDVQIKGIYLLVSLKKYDEKSNYQFAEMVADSLEHIQNKEQLYQNIVWCSLICKDQQQFSFFIQKFKQFIEEQKNQNLEMNEKFDNLYGYAIKLCELIESGQFNQ</sequence>
<comment type="caution">
    <text evidence="1">The sequence shown here is derived from an EMBL/GenBank/DDBJ whole genome shotgun (WGS) entry which is preliminary data.</text>
</comment>
<dbReference type="EMBL" id="LDAU01000075">
    <property type="protein sequence ID" value="KRX08069.1"/>
    <property type="molecule type" value="Genomic_DNA"/>
</dbReference>
<gene>
    <name evidence="1" type="ORF">PPERSA_02201</name>
</gene>
<protein>
    <submittedName>
        <fullName evidence="1">Uncharacterized protein</fullName>
    </submittedName>
</protein>
<evidence type="ECO:0000313" key="1">
    <source>
        <dbReference type="EMBL" id="KRX08069.1"/>
    </source>
</evidence>
<dbReference type="AlphaFoldDB" id="A0A0V0R1N4"/>